<dbReference type="Proteomes" id="UP000436088">
    <property type="component" value="Unassembled WGS sequence"/>
</dbReference>
<evidence type="ECO:0000313" key="5">
    <source>
        <dbReference type="Proteomes" id="UP000436088"/>
    </source>
</evidence>
<evidence type="ECO:0000313" key="4">
    <source>
        <dbReference type="EMBL" id="KAE8728457.1"/>
    </source>
</evidence>
<dbReference type="PANTHER" id="PTHR35473">
    <property type="entry name" value="1-ACYL-SN-GLYCEROL-3-PHOSPHATE ACYLTRANSFERASE"/>
    <property type="match status" value="1"/>
</dbReference>
<comment type="cofactor">
    <cofactor evidence="1">
        <name>pyridoxal 5'-phosphate</name>
        <dbReference type="ChEBI" id="CHEBI:597326"/>
    </cofactor>
</comment>
<accession>A0A6A3CIB3</accession>
<evidence type="ECO:0000256" key="3">
    <source>
        <dbReference type="SAM" id="MobiDB-lite"/>
    </source>
</evidence>
<feature type="region of interest" description="Disordered" evidence="3">
    <location>
        <begin position="311"/>
        <end position="347"/>
    </location>
</feature>
<keyword evidence="2" id="KW-0456">Lyase</keyword>
<gene>
    <name evidence="4" type="ORF">F3Y22_tig00004355pilonHSYRG00030</name>
</gene>
<reference evidence="4" key="1">
    <citation type="submission" date="2019-09" db="EMBL/GenBank/DDBJ databases">
        <title>Draft genome information of white flower Hibiscus syriacus.</title>
        <authorList>
            <person name="Kim Y.-M."/>
        </authorList>
    </citation>
    <scope>NUCLEOTIDE SEQUENCE [LARGE SCALE GENOMIC DNA]</scope>
    <source>
        <strain evidence="4">YM2019G1</strain>
    </source>
</reference>
<dbReference type="AlphaFoldDB" id="A0A6A3CIB3"/>
<proteinExistence type="predicted"/>
<sequence>MLDDFMPLVANVLLQVGYAGMNITSKLALESGMKPLVLVAYRQIFATLAIAPLAFAPLPHYYLNYTPTHLLHYHMHQGANGMDLECLKLALNKGGNQNRGAHQKEREKEVLWPLGHSTKPPNHIFPLTSTFPGSFLFLRNKPASIPSNASRNYRNYKDVKFINMKTGIVHGCLFPVDPWTPNIDSQSIASQLFAVSLFSYIGLLYFITKSESAPKLTLVGFYFLLAFADRGKLLVGAFFGTMTVIDIGGGLGIDYDGSKFGNIRGLLFHLCANGSDLVNARKVLGSHAKSGKMVSDPPKFVLKWSVATPIHSPKSKPNSGAQPKDGRDSLATPLGTRTKGLVSPRGHQQGELGYRVLEPKLGDFEGVRAYPKTSFQTLGCWNYFLLYFLFKACELEIYAVRTCSKSTCGIEIMSG</sequence>
<dbReference type="PANTHER" id="PTHR35473:SF3">
    <property type="entry name" value="1-ACYL-SN-GLYCEROL-3-PHOSPHATE ACYLTRANSFERASE"/>
    <property type="match status" value="1"/>
</dbReference>
<evidence type="ECO:0000256" key="2">
    <source>
        <dbReference type="ARBA" id="ARBA00023239"/>
    </source>
</evidence>
<dbReference type="PROSITE" id="PS00879">
    <property type="entry name" value="ODR_DC_2_2"/>
    <property type="match status" value="1"/>
</dbReference>
<evidence type="ECO:0008006" key="6">
    <source>
        <dbReference type="Google" id="ProtNLM"/>
    </source>
</evidence>
<dbReference type="Pfam" id="PF12159">
    <property type="entry name" value="DUF3593"/>
    <property type="match status" value="1"/>
</dbReference>
<organism evidence="4 5">
    <name type="scientific">Hibiscus syriacus</name>
    <name type="common">Rose of Sharon</name>
    <dbReference type="NCBI Taxonomy" id="106335"/>
    <lineage>
        <taxon>Eukaryota</taxon>
        <taxon>Viridiplantae</taxon>
        <taxon>Streptophyta</taxon>
        <taxon>Embryophyta</taxon>
        <taxon>Tracheophyta</taxon>
        <taxon>Spermatophyta</taxon>
        <taxon>Magnoliopsida</taxon>
        <taxon>eudicotyledons</taxon>
        <taxon>Gunneridae</taxon>
        <taxon>Pentapetalae</taxon>
        <taxon>rosids</taxon>
        <taxon>malvids</taxon>
        <taxon>Malvales</taxon>
        <taxon>Malvaceae</taxon>
        <taxon>Malvoideae</taxon>
        <taxon>Hibiscus</taxon>
    </lineage>
</organism>
<dbReference type="InterPro" id="IPR022657">
    <property type="entry name" value="De-COase2_CS"/>
</dbReference>
<dbReference type="EMBL" id="VEPZ02000260">
    <property type="protein sequence ID" value="KAE8728457.1"/>
    <property type="molecule type" value="Genomic_DNA"/>
</dbReference>
<keyword evidence="5" id="KW-1185">Reference proteome</keyword>
<protein>
    <recommendedName>
        <fullName evidence="6">WAT1-related protein</fullName>
    </recommendedName>
</protein>
<evidence type="ECO:0000256" key="1">
    <source>
        <dbReference type="ARBA" id="ARBA00001933"/>
    </source>
</evidence>
<name>A0A6A3CIB3_HIBSY</name>
<dbReference type="InterPro" id="IPR021995">
    <property type="entry name" value="DUF3593"/>
</dbReference>
<comment type="caution">
    <text evidence="4">The sequence shown here is derived from an EMBL/GenBank/DDBJ whole genome shotgun (WGS) entry which is preliminary data.</text>
</comment>